<accession>A0A8T3VI32</accession>
<organism evidence="1 2">
    <name type="scientific">Methanobrevibacter thaueri</name>
    <dbReference type="NCBI Taxonomy" id="190975"/>
    <lineage>
        <taxon>Archaea</taxon>
        <taxon>Methanobacteriati</taxon>
        <taxon>Methanobacteriota</taxon>
        <taxon>Methanomada group</taxon>
        <taxon>Methanobacteria</taxon>
        <taxon>Methanobacteriales</taxon>
        <taxon>Methanobacteriaceae</taxon>
        <taxon>Methanobrevibacter</taxon>
    </lineage>
</organism>
<dbReference type="Proteomes" id="UP000783037">
    <property type="component" value="Unassembled WGS sequence"/>
</dbReference>
<gene>
    <name evidence="1" type="ORF">E7Z79_07905</name>
</gene>
<proteinExistence type="predicted"/>
<dbReference type="EMBL" id="SUTK01000049">
    <property type="protein sequence ID" value="MBE6502348.1"/>
    <property type="molecule type" value="Genomic_DNA"/>
</dbReference>
<evidence type="ECO:0000313" key="1">
    <source>
        <dbReference type="EMBL" id="MBE6502348.1"/>
    </source>
</evidence>
<sequence length="118" mass="14048">MEIDLVRYSSEIFDFLSARTLREIDYGVLDLSKVEDYELKEVFYFLEELLTMELKANYRENETGIFRVQVSRGRYCYCESGHVIEADSIGELRELVLSENRIWYVFDEILAQKCARHI</sequence>
<name>A0A8T3VI32_9EURY</name>
<protein>
    <submittedName>
        <fullName evidence="1">Uncharacterized protein</fullName>
    </submittedName>
</protein>
<dbReference type="RefSeq" id="WP_303739436.1">
    <property type="nucleotide sequence ID" value="NZ_SUTK01000049.1"/>
</dbReference>
<reference evidence="1" key="1">
    <citation type="submission" date="2019-04" db="EMBL/GenBank/DDBJ databases">
        <title>Evolution of Biomass-Degrading Anaerobic Consortia Revealed by Metagenomics.</title>
        <authorList>
            <person name="Peng X."/>
        </authorList>
    </citation>
    <scope>NUCLEOTIDE SEQUENCE</scope>
    <source>
        <strain evidence="1">SIG18</strain>
    </source>
</reference>
<comment type="caution">
    <text evidence="1">The sequence shown here is derived from an EMBL/GenBank/DDBJ whole genome shotgun (WGS) entry which is preliminary data.</text>
</comment>
<dbReference type="AlphaFoldDB" id="A0A8T3VI32"/>
<evidence type="ECO:0000313" key="2">
    <source>
        <dbReference type="Proteomes" id="UP000783037"/>
    </source>
</evidence>